<dbReference type="AlphaFoldDB" id="A0A7R8Z448"/>
<proteinExistence type="predicted"/>
<evidence type="ECO:0000256" key="1">
    <source>
        <dbReference type="SAM" id="MobiDB-lite"/>
    </source>
</evidence>
<feature type="region of interest" description="Disordered" evidence="1">
    <location>
        <begin position="265"/>
        <end position="297"/>
    </location>
</feature>
<dbReference type="EMBL" id="OA564699">
    <property type="protein sequence ID" value="CAD7195283.1"/>
    <property type="molecule type" value="Genomic_DNA"/>
</dbReference>
<gene>
    <name evidence="2" type="ORF">TDIB3V08_LOCUS1678</name>
</gene>
<organism evidence="2">
    <name type="scientific">Timema douglasi</name>
    <name type="common">Walking stick</name>
    <dbReference type="NCBI Taxonomy" id="61478"/>
    <lineage>
        <taxon>Eukaryota</taxon>
        <taxon>Metazoa</taxon>
        <taxon>Ecdysozoa</taxon>
        <taxon>Arthropoda</taxon>
        <taxon>Hexapoda</taxon>
        <taxon>Insecta</taxon>
        <taxon>Pterygota</taxon>
        <taxon>Neoptera</taxon>
        <taxon>Polyneoptera</taxon>
        <taxon>Phasmatodea</taxon>
        <taxon>Timematodea</taxon>
        <taxon>Timematoidea</taxon>
        <taxon>Timematidae</taxon>
        <taxon>Timema</taxon>
    </lineage>
</organism>
<feature type="region of interest" description="Disordered" evidence="1">
    <location>
        <begin position="1"/>
        <end position="23"/>
    </location>
</feature>
<name>A0A7R8Z448_TIMDO</name>
<sequence>MVVPLNDVEIQGSGGSDPPSPGFSWTPLGGKKCEDILPVNFGYDVITTCSIELTLEDQIDCQVLRCLLSPPQCSWVARRAKTLNTGDQNTYFAGFIHKQQRNISGLSLMETTRFWGSMDVKRDPKDRNERPGVTNKMSVSLPAMLSKSPGCKETAPQGGLVAQAIIGRGRVLALDMEASLSHGPPGYLVSIQDPFDYRVSSQGPFGYLVSSQGPFGYLVFSQDPFVHLVSSQVNKMGKSIIIHLPNLTDQARHLDFITRLVTTTPREQQSAPSQVPHLAARDHHPAQFHPTSTTRTC</sequence>
<evidence type="ECO:0000313" key="2">
    <source>
        <dbReference type="EMBL" id="CAD7195283.1"/>
    </source>
</evidence>
<accession>A0A7R8Z448</accession>
<reference evidence="2" key="1">
    <citation type="submission" date="2020-11" db="EMBL/GenBank/DDBJ databases">
        <authorList>
            <person name="Tran Van P."/>
        </authorList>
    </citation>
    <scope>NUCLEOTIDE SEQUENCE</scope>
</reference>
<protein>
    <submittedName>
        <fullName evidence="2">Uncharacterized protein</fullName>
    </submittedName>
</protein>